<evidence type="ECO:0000313" key="2">
    <source>
        <dbReference type="Proteomes" id="UP000887574"/>
    </source>
</evidence>
<feature type="transmembrane region" description="Helical" evidence="1">
    <location>
        <begin position="136"/>
        <end position="155"/>
    </location>
</feature>
<proteinExistence type="predicted"/>
<reference evidence="3" key="1">
    <citation type="submission" date="2022-11" db="UniProtKB">
        <authorList>
            <consortium name="WormBaseParasite"/>
        </authorList>
    </citation>
    <scope>IDENTIFICATION</scope>
</reference>
<evidence type="ECO:0000313" key="3">
    <source>
        <dbReference type="WBParaSite" id="jg12465.2"/>
    </source>
</evidence>
<accession>A0A915CTH9</accession>
<feature type="transmembrane region" description="Helical" evidence="1">
    <location>
        <begin position="70"/>
        <end position="97"/>
    </location>
</feature>
<name>A0A915CTH9_9BILA</name>
<dbReference type="InterPro" id="IPR019425">
    <property type="entry name" value="7TM_GPCR_serpentine_rcpt_Srt"/>
</dbReference>
<sequence>MNLYLFRPTEFQRLYNCNVYNVEEVPLEERQHIFLGASYIALFLFFQLLYVPCTFAIYKHSDQSCYKIMFCIAVLDVSCLWICGLADGWLAIIGSVYCARPNITYLTGLIGLINASAAGIYVYMQYFPVGHFLIALGQYFWILAHGMPSVIFMLMNKTIRKECIDMYRKMLGLQSKRFSMNGSRITPTANEKSVRNTSFAATNKYVAS</sequence>
<feature type="transmembrane region" description="Helical" evidence="1">
    <location>
        <begin position="33"/>
        <end position="58"/>
    </location>
</feature>
<dbReference type="Proteomes" id="UP000887574">
    <property type="component" value="Unplaced"/>
</dbReference>
<dbReference type="AlphaFoldDB" id="A0A915CTH9"/>
<dbReference type="PANTHER" id="PTHR23021:SF11">
    <property type="entry name" value="SERPENTINE RECEPTOR, CLASS T"/>
    <property type="match status" value="1"/>
</dbReference>
<organism evidence="2 3">
    <name type="scientific">Ditylenchus dipsaci</name>
    <dbReference type="NCBI Taxonomy" id="166011"/>
    <lineage>
        <taxon>Eukaryota</taxon>
        <taxon>Metazoa</taxon>
        <taxon>Ecdysozoa</taxon>
        <taxon>Nematoda</taxon>
        <taxon>Chromadorea</taxon>
        <taxon>Rhabditida</taxon>
        <taxon>Tylenchina</taxon>
        <taxon>Tylenchomorpha</taxon>
        <taxon>Sphaerularioidea</taxon>
        <taxon>Anguinidae</taxon>
        <taxon>Anguininae</taxon>
        <taxon>Ditylenchus</taxon>
    </lineage>
</organism>
<protein>
    <submittedName>
        <fullName evidence="3">Uncharacterized protein</fullName>
    </submittedName>
</protein>
<keyword evidence="1" id="KW-0472">Membrane</keyword>
<dbReference type="PANTHER" id="PTHR23021">
    <property type="entry name" value="SERPENTINE RECEPTOR, CLASS T"/>
    <property type="match status" value="1"/>
</dbReference>
<dbReference type="Pfam" id="PF10321">
    <property type="entry name" value="7TM_GPCR_Srt"/>
    <property type="match status" value="1"/>
</dbReference>
<evidence type="ECO:0000256" key="1">
    <source>
        <dbReference type="SAM" id="Phobius"/>
    </source>
</evidence>
<feature type="transmembrane region" description="Helical" evidence="1">
    <location>
        <begin position="103"/>
        <end position="124"/>
    </location>
</feature>
<dbReference type="WBParaSite" id="jg12465.2">
    <property type="protein sequence ID" value="jg12465.2"/>
    <property type="gene ID" value="jg12465"/>
</dbReference>
<keyword evidence="1" id="KW-0812">Transmembrane</keyword>
<keyword evidence="2" id="KW-1185">Reference proteome</keyword>
<keyword evidence="1" id="KW-1133">Transmembrane helix</keyword>